<keyword evidence="2" id="KW-1185">Reference proteome</keyword>
<gene>
    <name evidence="1" type="ORF">NSPZN2_80044</name>
</gene>
<dbReference type="Proteomes" id="UP000675880">
    <property type="component" value="Unassembled WGS sequence"/>
</dbReference>
<protein>
    <recommendedName>
        <fullName evidence="3">DUF2946 domain-containing protein</fullName>
    </recommendedName>
</protein>
<evidence type="ECO:0000313" key="2">
    <source>
        <dbReference type="Proteomes" id="UP000675880"/>
    </source>
</evidence>
<reference evidence="1 2" key="1">
    <citation type="submission" date="2021-02" db="EMBL/GenBank/DDBJ databases">
        <authorList>
            <person name="Han P."/>
        </authorList>
    </citation>
    <scope>NUCLEOTIDE SEQUENCE [LARGE SCALE GENOMIC DNA]</scope>
    <source>
        <strain evidence="1">Candidatus Nitrospira sp. ZN2</strain>
    </source>
</reference>
<proteinExistence type="predicted"/>
<comment type="caution">
    <text evidence="1">The sequence shown here is derived from an EMBL/GenBank/DDBJ whole genome shotgun (WGS) entry which is preliminary data.</text>
</comment>
<accession>A0ABN7MGS5</accession>
<name>A0ABN7MGS5_9BACT</name>
<organism evidence="1 2">
    <name type="scientific">Nitrospira defluvii</name>
    <dbReference type="NCBI Taxonomy" id="330214"/>
    <lineage>
        <taxon>Bacteria</taxon>
        <taxon>Pseudomonadati</taxon>
        <taxon>Nitrospirota</taxon>
        <taxon>Nitrospiria</taxon>
        <taxon>Nitrospirales</taxon>
        <taxon>Nitrospiraceae</taxon>
        <taxon>Nitrospira</taxon>
    </lineage>
</organism>
<evidence type="ECO:0008006" key="3">
    <source>
        <dbReference type="Google" id="ProtNLM"/>
    </source>
</evidence>
<evidence type="ECO:0000313" key="1">
    <source>
        <dbReference type="EMBL" id="CAE6800586.1"/>
    </source>
</evidence>
<dbReference type="EMBL" id="CAJNBJ010000021">
    <property type="protein sequence ID" value="CAE6800586.1"/>
    <property type="molecule type" value="Genomic_DNA"/>
</dbReference>
<sequence>MREHRRIGLHSRRPLCYNSRLTNLSVWTVMFRHCARNKTCSVVALLVACLLLAMAPFAAALEIHHELAAADHDGHEHSDTDLCQWVQYHTGHSLIGDAPVPCAFMAHAPPQVVRAPILVSQSLPASRASRAPPLT</sequence>